<proteinExistence type="predicted"/>
<evidence type="ECO:0000313" key="3">
    <source>
        <dbReference type="EMBL" id="CCI43586.1"/>
    </source>
</evidence>
<dbReference type="STRING" id="65357.A0A024G9M8"/>
<dbReference type="AlphaFoldDB" id="A0A024G9M8"/>
<comment type="caution">
    <text evidence="3">The sequence shown here is derived from an EMBL/GenBank/DDBJ whole genome shotgun (WGS) entry which is preliminary data.</text>
</comment>
<dbReference type="PANTHER" id="PTHR43162:SF1">
    <property type="entry name" value="PRESTALK A DIFFERENTIATION PROTEIN A"/>
    <property type="match status" value="1"/>
</dbReference>
<dbReference type="InParanoid" id="A0A024G9M8"/>
<feature type="compositionally biased region" description="Basic and acidic residues" evidence="1">
    <location>
        <begin position="508"/>
        <end position="526"/>
    </location>
</feature>
<keyword evidence="4" id="KW-1185">Reference proteome</keyword>
<dbReference type="Proteomes" id="UP000053237">
    <property type="component" value="Unassembled WGS sequence"/>
</dbReference>
<sequence>MGNANDFWSFLKGKEKIVIFGATTRIGRATIRELARREKKKLNITVAVEDTHEKALLNLKGERKIHVKRCDFHDYDSIREVVRGAKAVLLIPLMSELGITFSKRVIDAVAKQDSVRWLVLISSLLVINDSGRADDPIDNQESSVRVDAEAIEEIEGYARRVALHSRSGARSVLLRIPVIMEMLLVGRDEIIYARRFESIFGQNQVIPFIALEDVAKAASVILTKPRSEPLEQVYSLASMKSLVTPAEVAEAIGKEVSEDISYRQITSEKLRIAYKRRRLSEHIAFVLIQFNNLLRQKENTWREEMLSDHFEKITGQPMMSAKEWIQRNRFFFERTPQNQIQLFVIGAIDPVFSQTEKFVSRLTRASIVSNNASTDTMSRTAFCALKSLSTSNSKSAKEDALKHFDPLELERLLGQLTTNDVVVFVPPLHHDIADCMKILKRLFEAIRKTRARGVVVMSSIYAECATNKKMTDLVAMERYIEKSGVPYVIVRVPMFMEFFLTVHRNESEAKDDNGNNQKWDPEHLHDPLLSSGEHSAEDRKSLMSGNRKHSQWNLLSWSLESSRQYLISIEDAVKFMVAIAYTFPLHCDGSYNIYTEALTMKEVETVLQKRASRKYKIDFSEVEAIQADGTSWETIYWSEDYTKAFLESSVVLSADPPIERELSFQDVVSNIVEPETLDRWAHKHSRMYSHTLGYSHHHPARKRSNFKSHEEYIANLNGKEKNVTKEGARPVQEDPLKLVSY</sequence>
<feature type="region of interest" description="Disordered" evidence="1">
    <location>
        <begin position="508"/>
        <end position="542"/>
    </location>
</feature>
<dbReference type="SUPFAM" id="SSF51735">
    <property type="entry name" value="NAD(P)-binding Rossmann-fold domains"/>
    <property type="match status" value="2"/>
</dbReference>
<dbReference type="Gene3D" id="3.40.50.720">
    <property type="entry name" value="NAD(P)-binding Rossmann-like Domain"/>
    <property type="match status" value="2"/>
</dbReference>
<dbReference type="InterPro" id="IPR008030">
    <property type="entry name" value="NmrA-like"/>
</dbReference>
<reference evidence="3 4" key="1">
    <citation type="submission" date="2012-05" db="EMBL/GenBank/DDBJ databases">
        <title>Recombination and specialization in a pathogen metapopulation.</title>
        <authorList>
            <person name="Gardiner A."/>
            <person name="Kemen E."/>
            <person name="Schultz-Larsen T."/>
            <person name="MacLean D."/>
            <person name="Van Oosterhout C."/>
            <person name="Jones J.D.G."/>
        </authorList>
    </citation>
    <scope>NUCLEOTIDE SEQUENCE [LARGE SCALE GENOMIC DNA]</scope>
    <source>
        <strain evidence="3 4">Ac Nc2</strain>
    </source>
</reference>
<dbReference type="OrthoDB" id="419598at2759"/>
<dbReference type="PANTHER" id="PTHR43162">
    <property type="match status" value="1"/>
</dbReference>
<organism evidence="3 4">
    <name type="scientific">Albugo candida</name>
    <dbReference type="NCBI Taxonomy" id="65357"/>
    <lineage>
        <taxon>Eukaryota</taxon>
        <taxon>Sar</taxon>
        <taxon>Stramenopiles</taxon>
        <taxon>Oomycota</taxon>
        <taxon>Peronosporomycetes</taxon>
        <taxon>Albuginales</taxon>
        <taxon>Albuginaceae</taxon>
        <taxon>Albugo</taxon>
    </lineage>
</organism>
<protein>
    <recommendedName>
        <fullName evidence="2">NmrA-like domain-containing protein</fullName>
    </recommendedName>
</protein>
<name>A0A024G9M8_9STRA</name>
<dbReference type="InterPro" id="IPR051604">
    <property type="entry name" value="Ergot_Alk_Oxidoreductase"/>
</dbReference>
<dbReference type="InterPro" id="IPR036291">
    <property type="entry name" value="NAD(P)-bd_dom_sf"/>
</dbReference>
<evidence type="ECO:0000256" key="1">
    <source>
        <dbReference type="SAM" id="MobiDB-lite"/>
    </source>
</evidence>
<accession>A0A024G9M8</accession>
<evidence type="ECO:0000313" key="4">
    <source>
        <dbReference type="Proteomes" id="UP000053237"/>
    </source>
</evidence>
<evidence type="ECO:0000259" key="2">
    <source>
        <dbReference type="Pfam" id="PF05368"/>
    </source>
</evidence>
<dbReference type="Pfam" id="PF05368">
    <property type="entry name" value="NmrA"/>
    <property type="match status" value="1"/>
</dbReference>
<dbReference type="EMBL" id="CAIX01000051">
    <property type="protein sequence ID" value="CCI43586.1"/>
    <property type="molecule type" value="Genomic_DNA"/>
</dbReference>
<gene>
    <name evidence="3" type="ORF">BN9_043700</name>
</gene>
<feature type="domain" description="NmrA-like" evidence="2">
    <location>
        <begin position="14"/>
        <end position="135"/>
    </location>
</feature>